<protein>
    <recommendedName>
        <fullName evidence="12">Precursor of CEP9</fullName>
    </recommendedName>
</protein>
<sequence>MEFRPMHTFAAFLLIACHLLLSVEGRILKSVSKDDPKRVFPPPPTTETSYFGDSVEGHKEDFRPTTPGNSPGVGHSFPEDDEDIADRKPGSFSLQGNSKQSIARDEDGLRPTTPGNSPGAGHSFEDNDEDVEKKPSSISKQGNGKHSIAGHSPGVGHAYPNQHSEPNA</sequence>
<comment type="similarity">
    <text evidence="2">Belongs to the C-terminally encoded plant signaling peptide (CEP) family.</text>
</comment>
<dbReference type="GO" id="GO:2000280">
    <property type="term" value="P:regulation of root development"/>
    <property type="evidence" value="ECO:0007669"/>
    <property type="project" value="TreeGrafter"/>
</dbReference>
<dbReference type="InterPro" id="IPR033250">
    <property type="entry name" value="CEP"/>
</dbReference>
<evidence type="ECO:0000313" key="11">
    <source>
        <dbReference type="Proteomes" id="UP000828251"/>
    </source>
</evidence>
<evidence type="ECO:0000256" key="8">
    <source>
        <dbReference type="SAM" id="MobiDB-lite"/>
    </source>
</evidence>
<dbReference type="GO" id="GO:0048046">
    <property type="term" value="C:apoplast"/>
    <property type="evidence" value="ECO:0007669"/>
    <property type="project" value="UniProtKB-SubCell"/>
</dbReference>
<dbReference type="PANTHER" id="PTHR33348:SF44">
    <property type="entry name" value="PRECURSOR OF CEP6"/>
    <property type="match status" value="1"/>
</dbReference>
<feature type="region of interest" description="Disordered" evidence="8">
    <location>
        <begin position="33"/>
        <end position="168"/>
    </location>
</feature>
<evidence type="ECO:0000256" key="4">
    <source>
        <dbReference type="ARBA" id="ARBA00022525"/>
    </source>
</evidence>
<dbReference type="GO" id="GO:0006995">
    <property type="term" value="P:cellular response to nitrogen starvation"/>
    <property type="evidence" value="ECO:0007669"/>
    <property type="project" value="UniProtKB-ARBA"/>
</dbReference>
<evidence type="ECO:0000256" key="2">
    <source>
        <dbReference type="ARBA" id="ARBA00008963"/>
    </source>
</evidence>
<evidence type="ECO:0000256" key="3">
    <source>
        <dbReference type="ARBA" id="ARBA00022523"/>
    </source>
</evidence>
<feature type="compositionally biased region" description="Polar residues" evidence="8">
    <location>
        <begin position="92"/>
        <end position="101"/>
    </location>
</feature>
<evidence type="ECO:0000256" key="1">
    <source>
        <dbReference type="ARBA" id="ARBA00004271"/>
    </source>
</evidence>
<keyword evidence="4" id="KW-0964">Secreted</keyword>
<evidence type="ECO:0000256" key="9">
    <source>
        <dbReference type="SAM" id="SignalP"/>
    </source>
</evidence>
<dbReference type="GO" id="GO:0048364">
    <property type="term" value="P:root development"/>
    <property type="evidence" value="ECO:0007669"/>
    <property type="project" value="InterPro"/>
</dbReference>
<keyword evidence="6 9" id="KW-0732">Signal</keyword>
<dbReference type="PANTHER" id="PTHR33348">
    <property type="entry name" value="PRECURSOR OF CEP5"/>
    <property type="match status" value="1"/>
</dbReference>
<dbReference type="GO" id="GO:0005179">
    <property type="term" value="F:hormone activity"/>
    <property type="evidence" value="ECO:0007669"/>
    <property type="project" value="UniProtKB-KW"/>
</dbReference>
<keyword evidence="3" id="KW-0052">Apoplast</keyword>
<keyword evidence="5" id="KW-0372">Hormone</keyword>
<dbReference type="GO" id="GO:1902025">
    <property type="term" value="P:nitrate import"/>
    <property type="evidence" value="ECO:0007669"/>
    <property type="project" value="TreeGrafter"/>
</dbReference>
<dbReference type="EMBL" id="JAIQCV010000003">
    <property type="protein sequence ID" value="KAH1113469.1"/>
    <property type="molecule type" value="Genomic_DNA"/>
</dbReference>
<evidence type="ECO:0000256" key="6">
    <source>
        <dbReference type="ARBA" id="ARBA00022729"/>
    </source>
</evidence>
<dbReference type="GO" id="GO:1901371">
    <property type="term" value="P:regulation of leaf morphogenesis"/>
    <property type="evidence" value="ECO:0007669"/>
    <property type="project" value="TreeGrafter"/>
</dbReference>
<evidence type="ECO:0000256" key="7">
    <source>
        <dbReference type="ARBA" id="ARBA00023278"/>
    </source>
</evidence>
<dbReference type="AlphaFoldDB" id="A0A9D3W521"/>
<organism evidence="10 11">
    <name type="scientific">Gossypium stocksii</name>
    <dbReference type="NCBI Taxonomy" id="47602"/>
    <lineage>
        <taxon>Eukaryota</taxon>
        <taxon>Viridiplantae</taxon>
        <taxon>Streptophyta</taxon>
        <taxon>Embryophyta</taxon>
        <taxon>Tracheophyta</taxon>
        <taxon>Spermatophyta</taxon>
        <taxon>Magnoliopsida</taxon>
        <taxon>eudicotyledons</taxon>
        <taxon>Gunneridae</taxon>
        <taxon>Pentapetalae</taxon>
        <taxon>rosids</taxon>
        <taxon>malvids</taxon>
        <taxon>Malvales</taxon>
        <taxon>Malvaceae</taxon>
        <taxon>Malvoideae</taxon>
        <taxon>Gossypium</taxon>
    </lineage>
</organism>
<evidence type="ECO:0008006" key="12">
    <source>
        <dbReference type="Google" id="ProtNLM"/>
    </source>
</evidence>
<evidence type="ECO:0000256" key="5">
    <source>
        <dbReference type="ARBA" id="ARBA00022702"/>
    </source>
</evidence>
<proteinExistence type="inferred from homology"/>
<dbReference type="PROSITE" id="PS51257">
    <property type="entry name" value="PROKAR_LIPOPROTEIN"/>
    <property type="match status" value="1"/>
</dbReference>
<reference evidence="10 11" key="1">
    <citation type="journal article" date="2021" name="Plant Biotechnol. J.">
        <title>Multi-omics assisted identification of the key and species-specific regulatory components of drought-tolerant mechanisms in Gossypium stocksii.</title>
        <authorList>
            <person name="Yu D."/>
            <person name="Ke L."/>
            <person name="Zhang D."/>
            <person name="Wu Y."/>
            <person name="Sun Y."/>
            <person name="Mei J."/>
            <person name="Sun J."/>
            <person name="Sun Y."/>
        </authorList>
    </citation>
    <scope>NUCLEOTIDE SEQUENCE [LARGE SCALE GENOMIC DNA]</scope>
    <source>
        <strain evidence="11">cv. E1</strain>
        <tissue evidence="10">Leaf</tissue>
    </source>
</reference>
<dbReference type="OrthoDB" id="1675975at2759"/>
<accession>A0A9D3W521</accession>
<comment type="caution">
    <text evidence="10">The sequence shown here is derived from an EMBL/GenBank/DDBJ whole genome shotgun (WGS) entry which is preliminary data.</text>
</comment>
<comment type="subcellular location">
    <subcellularLocation>
        <location evidence="1">Secreted</location>
        <location evidence="1">Extracellular space</location>
        <location evidence="1">Apoplast</location>
    </subcellularLocation>
</comment>
<keyword evidence="7" id="KW-0379">Hydroxylation</keyword>
<name>A0A9D3W521_9ROSI</name>
<gene>
    <name evidence="10" type="ORF">J1N35_006847</name>
</gene>
<feature type="signal peptide" evidence="9">
    <location>
        <begin position="1"/>
        <end position="25"/>
    </location>
</feature>
<keyword evidence="11" id="KW-1185">Reference proteome</keyword>
<feature type="chain" id="PRO_5039243019" description="Precursor of CEP9" evidence="9">
    <location>
        <begin position="26"/>
        <end position="168"/>
    </location>
</feature>
<evidence type="ECO:0000313" key="10">
    <source>
        <dbReference type="EMBL" id="KAH1113469.1"/>
    </source>
</evidence>
<dbReference type="Proteomes" id="UP000828251">
    <property type="component" value="Unassembled WGS sequence"/>
</dbReference>